<name>A0A183IW02_9BILA</name>
<dbReference type="PROSITE" id="PS51147">
    <property type="entry name" value="PFTA"/>
    <property type="match status" value="4"/>
</dbReference>
<dbReference type="OrthoDB" id="1658at2759"/>
<evidence type="ECO:0000256" key="9">
    <source>
        <dbReference type="RuleBase" id="RU367120"/>
    </source>
</evidence>
<keyword evidence="11" id="KW-1185">Reference proteome</keyword>
<dbReference type="Pfam" id="PF01239">
    <property type="entry name" value="PPTA"/>
    <property type="match status" value="4"/>
</dbReference>
<dbReference type="InterPro" id="IPR001611">
    <property type="entry name" value="Leu-rich_rpt"/>
</dbReference>
<proteinExistence type="inferred from homology"/>
<dbReference type="GO" id="GO:0097354">
    <property type="term" value="P:prenylation"/>
    <property type="evidence" value="ECO:0007669"/>
    <property type="project" value="UniProtKB-UniRule"/>
</dbReference>
<keyword evidence="6" id="KW-0677">Repeat</keyword>
<gene>
    <name evidence="10" type="ORF">SBAD_LOCUS7799</name>
</gene>
<evidence type="ECO:0000256" key="1">
    <source>
        <dbReference type="ARBA" id="ARBA00006734"/>
    </source>
</evidence>
<dbReference type="EC" id="2.5.1.60" evidence="2 9"/>
<evidence type="ECO:0000256" key="2">
    <source>
        <dbReference type="ARBA" id="ARBA00012656"/>
    </source>
</evidence>
<dbReference type="Gene3D" id="1.25.40.120">
    <property type="entry name" value="Protein prenylyltransferase"/>
    <property type="match status" value="2"/>
</dbReference>
<dbReference type="GO" id="GO:0005968">
    <property type="term" value="C:Rab-protein geranylgeranyltransferase complex"/>
    <property type="evidence" value="ECO:0007669"/>
    <property type="project" value="TreeGrafter"/>
</dbReference>
<evidence type="ECO:0000313" key="12">
    <source>
        <dbReference type="WBParaSite" id="SBAD_0000809201-mRNA-1"/>
    </source>
</evidence>
<dbReference type="PANTHER" id="PTHR11129:SF2">
    <property type="entry name" value="GERANYLGERANYL TRANSFERASE TYPE-2 SUBUNIT ALPHA"/>
    <property type="match status" value="1"/>
</dbReference>
<dbReference type="InterPro" id="IPR002088">
    <property type="entry name" value="Prenyl_trans_a"/>
</dbReference>
<keyword evidence="4 9" id="KW-0637">Prenyltransferase</keyword>
<dbReference type="Gene3D" id="3.80.10.10">
    <property type="entry name" value="Ribonuclease Inhibitor"/>
    <property type="match status" value="1"/>
</dbReference>
<protein>
    <recommendedName>
        <fullName evidence="3 9">Geranylgeranyl transferase type-2 subunit alpha</fullName>
        <ecNumber evidence="2 9">2.5.1.60</ecNumber>
    </recommendedName>
    <alternativeName>
        <fullName evidence="7 9">Geranylgeranyl transferase type II subunit alpha</fullName>
    </alternativeName>
</protein>
<dbReference type="GO" id="GO:0004663">
    <property type="term" value="F:Rab geranylgeranyltransferase activity"/>
    <property type="evidence" value="ECO:0007669"/>
    <property type="project" value="UniProtKB-UniRule"/>
</dbReference>
<organism evidence="12">
    <name type="scientific">Soboliphyme baturini</name>
    <dbReference type="NCBI Taxonomy" id="241478"/>
    <lineage>
        <taxon>Eukaryota</taxon>
        <taxon>Metazoa</taxon>
        <taxon>Ecdysozoa</taxon>
        <taxon>Nematoda</taxon>
        <taxon>Enoplea</taxon>
        <taxon>Dorylaimia</taxon>
        <taxon>Dioctophymatida</taxon>
        <taxon>Dioctophymatoidea</taxon>
        <taxon>Soboliphymatidae</taxon>
        <taxon>Soboliphyme</taxon>
    </lineage>
</organism>
<dbReference type="EMBL" id="UZAM01010956">
    <property type="protein sequence ID" value="VDP14348.1"/>
    <property type="molecule type" value="Genomic_DNA"/>
</dbReference>
<evidence type="ECO:0000256" key="7">
    <source>
        <dbReference type="ARBA" id="ARBA00031267"/>
    </source>
</evidence>
<comment type="function">
    <text evidence="9">Catalyzes the transfer of a geranyl-geranyl moiety from geranyl-geranyl pyrophosphate to cysteines occuring in specific C-terminal amino acid sequences.</text>
</comment>
<comment type="similarity">
    <text evidence="1 9">Belongs to the protein prenyltransferase subunit alpha family.</text>
</comment>
<dbReference type="SUPFAM" id="SSF48439">
    <property type="entry name" value="Protein prenylyltransferase"/>
    <property type="match status" value="1"/>
</dbReference>
<accession>A0A183IW02</accession>
<dbReference type="PROSITE" id="PS51450">
    <property type="entry name" value="LRR"/>
    <property type="match status" value="1"/>
</dbReference>
<evidence type="ECO:0000313" key="10">
    <source>
        <dbReference type="EMBL" id="VDP14348.1"/>
    </source>
</evidence>
<sequence>MSGLHGRVKETVNVETAEVERKQKEEKLRRYLQARNVLFEKIRNNVFDEDDGEWQKVPRHVFDAEMSLTEVGLAKNPKSYSAWHHRVWMITVAGVKDDCETELRHCEKALEMDDRNFHCWDYRRFICRFGQRSAAEELAFIDKKVSENFSNYSAWHSRSALLPVVHPPLKTTEDEDGLSNGEETKNLPVDVATFEQELNFVQNAFFTDPEDQSSWFYHNWLFAVSEPRPLNLLQAVFDPATAGICLVFDQAISAETSIVVVSVRRDSNKECLHLHLPWRTSDGTRSCRLLCAPLPDVSLGDLPCLQVEYRQKPSSGKDNRGQTITRKLENWTKHRVLVWTDLTAYRNYMFSSMFASGLKRALEEDLYGCKKLIELEPDNHWAYLTAVNAMIALDPLQFSNDIVGYLNKLVTLDPSRKKMYLHFLSRYLIKFQLVHSLSGGTPDKRLDLSDRDLHSLCDGVWFVHLTVLVVNRNRLCSLQPLKYALHLEELYANDNRLTSLVGLEDLQKLRNVSVANNRLRKPADLRPLVNIRALHVLVVSGNVICEHYNRQDIVKFLPSSDSLIIEL</sequence>
<evidence type="ECO:0000256" key="5">
    <source>
        <dbReference type="ARBA" id="ARBA00022679"/>
    </source>
</evidence>
<dbReference type="InterPro" id="IPR032675">
    <property type="entry name" value="LRR_dom_sf"/>
</dbReference>
<dbReference type="FunFam" id="1.25.40.120:FF:000035">
    <property type="entry name" value="Geranylgeranyl transferase type-2 subunit alpha"/>
    <property type="match status" value="1"/>
</dbReference>
<evidence type="ECO:0000256" key="4">
    <source>
        <dbReference type="ARBA" id="ARBA00022602"/>
    </source>
</evidence>
<dbReference type="PANTHER" id="PTHR11129">
    <property type="entry name" value="PROTEIN FARNESYLTRANSFERASE ALPHA SUBUNIT/RAB GERANYLGERANYL TRANSFERASE ALPHA SUBUNIT"/>
    <property type="match status" value="1"/>
</dbReference>
<keyword evidence="5 9" id="KW-0808">Transferase</keyword>
<dbReference type="WBParaSite" id="SBAD_0000809201-mRNA-1">
    <property type="protein sequence ID" value="SBAD_0000809201-mRNA-1"/>
    <property type="gene ID" value="SBAD_0000809201"/>
</dbReference>
<evidence type="ECO:0000256" key="3">
    <source>
        <dbReference type="ARBA" id="ARBA00014772"/>
    </source>
</evidence>
<dbReference type="SUPFAM" id="SSF52058">
    <property type="entry name" value="L domain-like"/>
    <property type="match status" value="1"/>
</dbReference>
<dbReference type="Proteomes" id="UP000270296">
    <property type="component" value="Unassembled WGS sequence"/>
</dbReference>
<reference evidence="10 11" key="2">
    <citation type="submission" date="2018-11" db="EMBL/GenBank/DDBJ databases">
        <authorList>
            <consortium name="Pathogen Informatics"/>
        </authorList>
    </citation>
    <scope>NUCLEOTIDE SEQUENCE [LARGE SCALE GENOMIC DNA]</scope>
</reference>
<evidence type="ECO:0000256" key="6">
    <source>
        <dbReference type="ARBA" id="ARBA00022737"/>
    </source>
</evidence>
<evidence type="ECO:0000313" key="11">
    <source>
        <dbReference type="Proteomes" id="UP000270296"/>
    </source>
</evidence>
<evidence type="ECO:0000256" key="8">
    <source>
        <dbReference type="ARBA" id="ARBA00047658"/>
    </source>
</evidence>
<comment type="catalytic activity">
    <reaction evidence="8 9">
        <text>geranylgeranyl diphosphate + L-cysteinyl-[protein] = S-geranylgeranyl-L-cysteinyl-[protein] + diphosphate</text>
        <dbReference type="Rhea" id="RHEA:21240"/>
        <dbReference type="Rhea" id="RHEA-COMP:10131"/>
        <dbReference type="Rhea" id="RHEA-COMP:11537"/>
        <dbReference type="ChEBI" id="CHEBI:29950"/>
        <dbReference type="ChEBI" id="CHEBI:33019"/>
        <dbReference type="ChEBI" id="CHEBI:57533"/>
        <dbReference type="ChEBI" id="CHEBI:86021"/>
        <dbReference type="EC" id="2.5.1.60"/>
    </reaction>
</comment>
<dbReference type="AlphaFoldDB" id="A0A183IW02"/>
<reference evidence="12" key="1">
    <citation type="submission" date="2016-06" db="UniProtKB">
        <authorList>
            <consortium name="WormBaseParasite"/>
        </authorList>
    </citation>
    <scope>IDENTIFICATION</scope>
</reference>